<protein>
    <submittedName>
        <fullName evidence="2">Alpha/beta-hydrolase</fullName>
    </submittedName>
</protein>
<organism evidence="2 3">
    <name type="scientific">Byssothecium circinans</name>
    <dbReference type="NCBI Taxonomy" id="147558"/>
    <lineage>
        <taxon>Eukaryota</taxon>
        <taxon>Fungi</taxon>
        <taxon>Dikarya</taxon>
        <taxon>Ascomycota</taxon>
        <taxon>Pezizomycotina</taxon>
        <taxon>Dothideomycetes</taxon>
        <taxon>Pleosporomycetidae</taxon>
        <taxon>Pleosporales</taxon>
        <taxon>Massarineae</taxon>
        <taxon>Massarinaceae</taxon>
        <taxon>Byssothecium</taxon>
    </lineage>
</organism>
<accession>A0A6A5ULI4</accession>
<dbReference type="PANTHER" id="PTHR45763:SF46">
    <property type="entry name" value="AB HYDROLASE-1 DOMAIN-CONTAINING PROTEIN"/>
    <property type="match status" value="1"/>
</dbReference>
<keyword evidence="2" id="KW-0378">Hydrolase</keyword>
<evidence type="ECO:0000259" key="1">
    <source>
        <dbReference type="Pfam" id="PF00561"/>
    </source>
</evidence>
<keyword evidence="3" id="KW-1185">Reference proteome</keyword>
<reference evidence="2" key="1">
    <citation type="journal article" date="2020" name="Stud. Mycol.">
        <title>101 Dothideomycetes genomes: a test case for predicting lifestyles and emergence of pathogens.</title>
        <authorList>
            <person name="Haridas S."/>
            <person name="Albert R."/>
            <person name="Binder M."/>
            <person name="Bloem J."/>
            <person name="Labutti K."/>
            <person name="Salamov A."/>
            <person name="Andreopoulos B."/>
            <person name="Baker S."/>
            <person name="Barry K."/>
            <person name="Bills G."/>
            <person name="Bluhm B."/>
            <person name="Cannon C."/>
            <person name="Castanera R."/>
            <person name="Culley D."/>
            <person name="Daum C."/>
            <person name="Ezra D."/>
            <person name="Gonzalez J."/>
            <person name="Henrissat B."/>
            <person name="Kuo A."/>
            <person name="Liang C."/>
            <person name="Lipzen A."/>
            <person name="Lutzoni F."/>
            <person name="Magnuson J."/>
            <person name="Mondo S."/>
            <person name="Nolan M."/>
            <person name="Ohm R."/>
            <person name="Pangilinan J."/>
            <person name="Park H.-J."/>
            <person name="Ramirez L."/>
            <person name="Alfaro M."/>
            <person name="Sun H."/>
            <person name="Tritt A."/>
            <person name="Yoshinaga Y."/>
            <person name="Zwiers L.-H."/>
            <person name="Turgeon B."/>
            <person name="Goodwin S."/>
            <person name="Spatafora J."/>
            <person name="Crous P."/>
            <person name="Grigoriev I."/>
        </authorList>
    </citation>
    <scope>NUCLEOTIDE SEQUENCE</scope>
    <source>
        <strain evidence="2">CBS 675.92</strain>
    </source>
</reference>
<name>A0A6A5ULI4_9PLEO</name>
<dbReference type="EMBL" id="ML976980">
    <property type="protein sequence ID" value="KAF1961937.1"/>
    <property type="molecule type" value="Genomic_DNA"/>
</dbReference>
<gene>
    <name evidence="2" type="ORF">CC80DRAFT_522574</name>
</gene>
<dbReference type="Gene3D" id="3.40.50.1820">
    <property type="entry name" value="alpha/beta hydrolase"/>
    <property type="match status" value="1"/>
</dbReference>
<dbReference type="PANTHER" id="PTHR45763">
    <property type="entry name" value="HYDROLASE, ALPHA/BETA FOLD FAMILY PROTEIN, EXPRESSED-RELATED"/>
    <property type="match status" value="1"/>
</dbReference>
<dbReference type="SUPFAM" id="SSF53474">
    <property type="entry name" value="alpha/beta-Hydrolases"/>
    <property type="match status" value="1"/>
</dbReference>
<dbReference type="OrthoDB" id="294702at2759"/>
<dbReference type="Proteomes" id="UP000800035">
    <property type="component" value="Unassembled WGS sequence"/>
</dbReference>
<dbReference type="InterPro" id="IPR000073">
    <property type="entry name" value="AB_hydrolase_1"/>
</dbReference>
<dbReference type="AlphaFoldDB" id="A0A6A5ULI4"/>
<evidence type="ECO:0000313" key="2">
    <source>
        <dbReference type="EMBL" id="KAF1961937.1"/>
    </source>
</evidence>
<evidence type="ECO:0000313" key="3">
    <source>
        <dbReference type="Proteomes" id="UP000800035"/>
    </source>
</evidence>
<dbReference type="GO" id="GO:0016787">
    <property type="term" value="F:hydrolase activity"/>
    <property type="evidence" value="ECO:0007669"/>
    <property type="project" value="UniProtKB-KW"/>
</dbReference>
<dbReference type="InterPro" id="IPR029058">
    <property type="entry name" value="AB_hydrolase_fold"/>
</dbReference>
<feature type="domain" description="AB hydrolase-1" evidence="1">
    <location>
        <begin position="43"/>
        <end position="301"/>
    </location>
</feature>
<dbReference type="Pfam" id="PF00561">
    <property type="entry name" value="Abhydrolase_1"/>
    <property type="match status" value="1"/>
</dbReference>
<sequence>MCDATLRKCRFRLDNDSSDTITLPDGRKFGYAQYGSLSETAKAVFYIHGLPGSRMEGTWFHDLGLKLNARIISTDRPGYGWSSPHPDRKLLDYPKDLDCLAQHLGIEEYSVVGVSGGGPYALACAYGSPPEKLKSATLVCGLGPPDIGMKGATLAHRSAFPHGWHYTPYWLNRWFWRLEPTGRVDLSDEERMALMLKPSRFKGMPEKDVPIFKDEDILQVMLRGSREAFAQGYDHVLQDARIMCKDFGFRVQDIRKDLPMKLWYGKQDVFVPRLHADQISARLDGRADCRVLDDTHASIFFNNREAVLEEILKTM</sequence>
<proteinExistence type="predicted"/>